<keyword evidence="2" id="KW-1185">Reference proteome</keyword>
<gene>
    <name evidence="1" type="ORF">BJ970_006776</name>
</gene>
<sequence length="100" mass="10533">MAGTPAPGKRADIVLLDMSGVSQAGWNRSDPCAAIIAQANSGNVHTVLVGGRVVKRDGRQVHVDGALATLAESHGYLHDQMAQHDGFIPQPPAELPVFNR</sequence>
<accession>A0A840QGE1</accession>
<evidence type="ECO:0000313" key="1">
    <source>
        <dbReference type="EMBL" id="MBB5159177.1"/>
    </source>
</evidence>
<comment type="caution">
    <text evidence="1">The sequence shown here is derived from an EMBL/GenBank/DDBJ whole genome shotgun (WGS) entry which is preliminary data.</text>
</comment>
<dbReference type="AlphaFoldDB" id="A0A840QGE1"/>
<dbReference type="Proteomes" id="UP000584374">
    <property type="component" value="Unassembled WGS sequence"/>
</dbReference>
<dbReference type="SUPFAM" id="SSF51338">
    <property type="entry name" value="Composite domain of metallo-dependent hydrolases"/>
    <property type="match status" value="1"/>
</dbReference>
<organism evidence="1 2">
    <name type="scientific">Saccharopolyspora phatthalungensis</name>
    <dbReference type="NCBI Taxonomy" id="664693"/>
    <lineage>
        <taxon>Bacteria</taxon>
        <taxon>Bacillati</taxon>
        <taxon>Actinomycetota</taxon>
        <taxon>Actinomycetes</taxon>
        <taxon>Pseudonocardiales</taxon>
        <taxon>Pseudonocardiaceae</taxon>
        <taxon>Saccharopolyspora</taxon>
    </lineage>
</organism>
<reference evidence="1 2" key="1">
    <citation type="submission" date="2020-08" db="EMBL/GenBank/DDBJ databases">
        <title>Sequencing the genomes of 1000 actinobacteria strains.</title>
        <authorList>
            <person name="Klenk H.-P."/>
        </authorList>
    </citation>
    <scope>NUCLEOTIDE SEQUENCE [LARGE SCALE GENOMIC DNA]</scope>
    <source>
        <strain evidence="1 2">DSM 45584</strain>
    </source>
</reference>
<dbReference type="GO" id="GO:0016810">
    <property type="term" value="F:hydrolase activity, acting on carbon-nitrogen (but not peptide) bonds"/>
    <property type="evidence" value="ECO:0007669"/>
    <property type="project" value="InterPro"/>
</dbReference>
<dbReference type="Gene3D" id="2.30.40.10">
    <property type="entry name" value="Urease, subunit C, domain 1"/>
    <property type="match status" value="1"/>
</dbReference>
<evidence type="ECO:0000313" key="2">
    <source>
        <dbReference type="Proteomes" id="UP000584374"/>
    </source>
</evidence>
<protein>
    <submittedName>
        <fullName evidence="1">Cytosine/adenosine deaminase-related metal-dependent hydrolase</fullName>
    </submittedName>
</protein>
<name>A0A840QGE1_9PSEU</name>
<dbReference type="EMBL" id="JACHIW010000002">
    <property type="protein sequence ID" value="MBB5159177.1"/>
    <property type="molecule type" value="Genomic_DNA"/>
</dbReference>
<dbReference type="InterPro" id="IPR011059">
    <property type="entry name" value="Metal-dep_hydrolase_composite"/>
</dbReference>
<keyword evidence="1" id="KW-0378">Hydrolase</keyword>
<proteinExistence type="predicted"/>